<evidence type="ECO:0000313" key="1">
    <source>
        <dbReference type="EMBL" id="KAF9641816.1"/>
    </source>
</evidence>
<gene>
    <name evidence="1" type="ORF">BDM02DRAFT_419105</name>
</gene>
<comment type="caution">
    <text evidence="1">The sequence shown here is derived from an EMBL/GenBank/DDBJ whole genome shotgun (WGS) entry which is preliminary data.</text>
</comment>
<proteinExistence type="predicted"/>
<dbReference type="Proteomes" id="UP000886501">
    <property type="component" value="Unassembled WGS sequence"/>
</dbReference>
<reference evidence="1" key="2">
    <citation type="journal article" date="2020" name="Nat. Commun.">
        <title>Large-scale genome sequencing of mycorrhizal fungi provides insights into the early evolution of symbiotic traits.</title>
        <authorList>
            <person name="Miyauchi S."/>
            <person name="Kiss E."/>
            <person name="Kuo A."/>
            <person name="Drula E."/>
            <person name="Kohler A."/>
            <person name="Sanchez-Garcia M."/>
            <person name="Morin E."/>
            <person name="Andreopoulos B."/>
            <person name="Barry K.W."/>
            <person name="Bonito G."/>
            <person name="Buee M."/>
            <person name="Carver A."/>
            <person name="Chen C."/>
            <person name="Cichocki N."/>
            <person name="Clum A."/>
            <person name="Culley D."/>
            <person name="Crous P.W."/>
            <person name="Fauchery L."/>
            <person name="Girlanda M."/>
            <person name="Hayes R.D."/>
            <person name="Keri Z."/>
            <person name="LaButti K."/>
            <person name="Lipzen A."/>
            <person name="Lombard V."/>
            <person name="Magnuson J."/>
            <person name="Maillard F."/>
            <person name="Murat C."/>
            <person name="Nolan M."/>
            <person name="Ohm R.A."/>
            <person name="Pangilinan J."/>
            <person name="Pereira M.F."/>
            <person name="Perotto S."/>
            <person name="Peter M."/>
            <person name="Pfister S."/>
            <person name="Riley R."/>
            <person name="Sitrit Y."/>
            <person name="Stielow J.B."/>
            <person name="Szollosi G."/>
            <person name="Zifcakova L."/>
            <person name="Stursova M."/>
            <person name="Spatafora J.W."/>
            <person name="Tedersoo L."/>
            <person name="Vaario L.M."/>
            <person name="Yamada A."/>
            <person name="Yan M."/>
            <person name="Wang P."/>
            <person name="Xu J."/>
            <person name="Bruns T."/>
            <person name="Baldrian P."/>
            <person name="Vilgalys R."/>
            <person name="Dunand C."/>
            <person name="Henrissat B."/>
            <person name="Grigoriev I.V."/>
            <person name="Hibbett D."/>
            <person name="Nagy L.G."/>
            <person name="Martin F.M."/>
        </authorList>
    </citation>
    <scope>NUCLEOTIDE SEQUENCE</scope>
    <source>
        <strain evidence="1">P2</strain>
    </source>
</reference>
<organism evidence="1 2">
    <name type="scientific">Thelephora ganbajun</name>
    <name type="common">Ganba fungus</name>
    <dbReference type="NCBI Taxonomy" id="370292"/>
    <lineage>
        <taxon>Eukaryota</taxon>
        <taxon>Fungi</taxon>
        <taxon>Dikarya</taxon>
        <taxon>Basidiomycota</taxon>
        <taxon>Agaricomycotina</taxon>
        <taxon>Agaricomycetes</taxon>
        <taxon>Thelephorales</taxon>
        <taxon>Thelephoraceae</taxon>
        <taxon>Thelephora</taxon>
    </lineage>
</organism>
<accession>A0ACB6YW83</accession>
<name>A0ACB6YW83_THEGA</name>
<evidence type="ECO:0000313" key="2">
    <source>
        <dbReference type="Proteomes" id="UP000886501"/>
    </source>
</evidence>
<dbReference type="EMBL" id="MU119156">
    <property type="protein sequence ID" value="KAF9641816.1"/>
    <property type="molecule type" value="Genomic_DNA"/>
</dbReference>
<protein>
    <submittedName>
        <fullName evidence="1">Uncharacterized protein</fullName>
    </submittedName>
</protein>
<keyword evidence="2" id="KW-1185">Reference proteome</keyword>
<sequence>MTNSWNARRKFPYPKSSETLSILRPAKGILRCISSGKSDGATGSSQSGKGGFFVEPTISTNVSPSTKITQDEIFGPVAVVIKFKAGKGIRR</sequence>
<reference evidence="1" key="1">
    <citation type="submission" date="2019-10" db="EMBL/GenBank/DDBJ databases">
        <authorList>
            <consortium name="DOE Joint Genome Institute"/>
            <person name="Kuo A."/>
            <person name="Miyauchi S."/>
            <person name="Kiss E."/>
            <person name="Drula E."/>
            <person name="Kohler A."/>
            <person name="Sanchez-Garcia M."/>
            <person name="Andreopoulos B."/>
            <person name="Barry K.W."/>
            <person name="Bonito G."/>
            <person name="Buee M."/>
            <person name="Carver A."/>
            <person name="Chen C."/>
            <person name="Cichocki N."/>
            <person name="Clum A."/>
            <person name="Culley D."/>
            <person name="Crous P.W."/>
            <person name="Fauchery L."/>
            <person name="Girlanda M."/>
            <person name="Hayes R."/>
            <person name="Keri Z."/>
            <person name="Labutti K."/>
            <person name="Lipzen A."/>
            <person name="Lombard V."/>
            <person name="Magnuson J."/>
            <person name="Maillard F."/>
            <person name="Morin E."/>
            <person name="Murat C."/>
            <person name="Nolan M."/>
            <person name="Ohm R."/>
            <person name="Pangilinan J."/>
            <person name="Pereira M."/>
            <person name="Perotto S."/>
            <person name="Peter M."/>
            <person name="Riley R."/>
            <person name="Sitrit Y."/>
            <person name="Stielow B."/>
            <person name="Szollosi G."/>
            <person name="Zifcakova L."/>
            <person name="Stursova M."/>
            <person name="Spatafora J.W."/>
            <person name="Tedersoo L."/>
            <person name="Vaario L.-M."/>
            <person name="Yamada A."/>
            <person name="Yan M."/>
            <person name="Wang P."/>
            <person name="Xu J."/>
            <person name="Bruns T."/>
            <person name="Baldrian P."/>
            <person name="Vilgalys R."/>
            <person name="Henrissat B."/>
            <person name="Grigoriev I.V."/>
            <person name="Hibbett D."/>
            <person name="Nagy L.G."/>
            <person name="Martin F.M."/>
        </authorList>
    </citation>
    <scope>NUCLEOTIDE SEQUENCE</scope>
    <source>
        <strain evidence="1">P2</strain>
    </source>
</reference>